<keyword evidence="9" id="KW-0378">Hydrolase</keyword>
<proteinExistence type="inferred from homology"/>
<feature type="transmembrane region" description="Helical" evidence="18">
    <location>
        <begin position="41"/>
        <end position="72"/>
    </location>
</feature>
<keyword evidence="4" id="KW-1003">Cell membrane</keyword>
<dbReference type="Proteomes" id="UP000179102">
    <property type="component" value="Unassembled WGS sequence"/>
</dbReference>
<evidence type="ECO:0000256" key="15">
    <source>
        <dbReference type="ARBA" id="ARBA00034000"/>
    </source>
</evidence>
<evidence type="ECO:0000256" key="12">
    <source>
        <dbReference type="ARBA" id="ARBA00023136"/>
    </source>
</evidence>
<reference evidence="21 22" key="1">
    <citation type="journal article" date="2016" name="Nat. Commun.">
        <title>Thousands of microbial genomes shed light on interconnected biogeochemical processes in an aquifer system.</title>
        <authorList>
            <person name="Anantharaman K."/>
            <person name="Brown C.T."/>
            <person name="Hug L.A."/>
            <person name="Sharon I."/>
            <person name="Castelle C.J."/>
            <person name="Probst A.J."/>
            <person name="Thomas B.C."/>
            <person name="Singh A."/>
            <person name="Wilkins M.J."/>
            <person name="Karaoz U."/>
            <person name="Brodie E.L."/>
            <person name="Williams K.H."/>
            <person name="Hubbard S.S."/>
            <person name="Banfield J.F."/>
        </authorList>
    </citation>
    <scope>NUCLEOTIDE SEQUENCE [LARGE SCALE GENOMIC DNA]</scope>
</reference>
<dbReference type="GO" id="GO:0008658">
    <property type="term" value="F:penicillin binding"/>
    <property type="evidence" value="ECO:0007669"/>
    <property type="project" value="InterPro"/>
</dbReference>
<evidence type="ECO:0000256" key="16">
    <source>
        <dbReference type="ARBA" id="ARBA00049902"/>
    </source>
</evidence>
<dbReference type="GO" id="GO:0008955">
    <property type="term" value="F:peptidoglycan glycosyltransferase activity"/>
    <property type="evidence" value="ECO:0007669"/>
    <property type="project" value="UniProtKB-EC"/>
</dbReference>
<evidence type="ECO:0000256" key="8">
    <source>
        <dbReference type="ARBA" id="ARBA00022679"/>
    </source>
</evidence>
<dbReference type="InterPro" id="IPR001460">
    <property type="entry name" value="PCN-bd_Tpept"/>
</dbReference>
<evidence type="ECO:0000256" key="10">
    <source>
        <dbReference type="ARBA" id="ARBA00022960"/>
    </source>
</evidence>
<evidence type="ECO:0000256" key="18">
    <source>
        <dbReference type="SAM" id="Phobius"/>
    </source>
</evidence>
<dbReference type="PANTHER" id="PTHR32282">
    <property type="entry name" value="BINDING PROTEIN TRANSPEPTIDASE, PUTATIVE-RELATED"/>
    <property type="match status" value="1"/>
</dbReference>
<evidence type="ECO:0000256" key="9">
    <source>
        <dbReference type="ARBA" id="ARBA00022801"/>
    </source>
</evidence>
<feature type="region of interest" description="Disordered" evidence="17">
    <location>
        <begin position="832"/>
        <end position="855"/>
    </location>
</feature>
<dbReference type="GO" id="GO:0009252">
    <property type="term" value="P:peptidoglycan biosynthetic process"/>
    <property type="evidence" value="ECO:0007669"/>
    <property type="project" value="UniProtKB-KW"/>
</dbReference>
<dbReference type="GO" id="GO:0006508">
    <property type="term" value="P:proteolysis"/>
    <property type="evidence" value="ECO:0007669"/>
    <property type="project" value="UniProtKB-KW"/>
</dbReference>
<accession>A0A1F5G5S8</accession>
<comment type="subcellular location">
    <subcellularLocation>
        <location evidence="1">Cell membrane</location>
    </subcellularLocation>
</comment>
<evidence type="ECO:0000256" key="1">
    <source>
        <dbReference type="ARBA" id="ARBA00004236"/>
    </source>
</evidence>
<evidence type="ECO:0000256" key="17">
    <source>
        <dbReference type="SAM" id="MobiDB-lite"/>
    </source>
</evidence>
<evidence type="ECO:0000256" key="5">
    <source>
        <dbReference type="ARBA" id="ARBA00022645"/>
    </source>
</evidence>
<feature type="domain" description="Penicillin-binding protein transpeptidase" evidence="19">
    <location>
        <begin position="362"/>
        <end position="648"/>
    </location>
</feature>
<protein>
    <submittedName>
        <fullName evidence="21">Uncharacterized protein</fullName>
    </submittedName>
</protein>
<dbReference type="GO" id="GO:0008360">
    <property type="term" value="P:regulation of cell shape"/>
    <property type="evidence" value="ECO:0007669"/>
    <property type="project" value="UniProtKB-KW"/>
</dbReference>
<evidence type="ECO:0000256" key="6">
    <source>
        <dbReference type="ARBA" id="ARBA00022670"/>
    </source>
</evidence>
<evidence type="ECO:0000256" key="2">
    <source>
        <dbReference type="ARBA" id="ARBA00007090"/>
    </source>
</evidence>
<keyword evidence="14" id="KW-0961">Cell wall biogenesis/degradation</keyword>
<comment type="catalytic activity">
    <reaction evidence="16">
        <text>[GlcNAc-(1-&gt;4)-Mur2Ac(oyl-L-Ala-gamma-D-Glu-L-Lys-D-Ala-D-Ala)](n)-di-trans,octa-cis-undecaprenyl diphosphate + beta-D-GlcNAc-(1-&gt;4)-Mur2Ac(oyl-L-Ala-gamma-D-Glu-L-Lys-D-Ala-D-Ala)-di-trans,octa-cis-undecaprenyl diphosphate = [GlcNAc-(1-&gt;4)-Mur2Ac(oyl-L-Ala-gamma-D-Glu-L-Lys-D-Ala-D-Ala)](n+1)-di-trans,octa-cis-undecaprenyl diphosphate + di-trans,octa-cis-undecaprenyl diphosphate + H(+)</text>
        <dbReference type="Rhea" id="RHEA:23708"/>
        <dbReference type="Rhea" id="RHEA-COMP:9602"/>
        <dbReference type="Rhea" id="RHEA-COMP:9603"/>
        <dbReference type="ChEBI" id="CHEBI:15378"/>
        <dbReference type="ChEBI" id="CHEBI:58405"/>
        <dbReference type="ChEBI" id="CHEBI:60033"/>
        <dbReference type="ChEBI" id="CHEBI:78435"/>
        <dbReference type="EC" id="2.4.99.28"/>
    </reaction>
</comment>
<dbReference type="InterPro" id="IPR050396">
    <property type="entry name" value="Glycosyltr_51/Transpeptidase"/>
</dbReference>
<keyword evidence="10" id="KW-0133">Cell shape</keyword>
<dbReference type="InterPro" id="IPR013783">
    <property type="entry name" value="Ig-like_fold"/>
</dbReference>
<keyword evidence="11" id="KW-0573">Peptidoglycan synthesis</keyword>
<evidence type="ECO:0000256" key="14">
    <source>
        <dbReference type="ARBA" id="ARBA00023316"/>
    </source>
</evidence>
<keyword evidence="12 18" id="KW-0472">Membrane</keyword>
<keyword evidence="18" id="KW-1133">Transmembrane helix</keyword>
<sequence length="855" mass="94725">MKFKVNRPDARKFRSRLNKLTPRAQTNHPFLEQKAFNKRKFWIRFFGFVSTVVFVSIIGMIIFTVFSFVIFAKDLPSPNKLSSRDSSLSTKIFDREGKLLYDIYGDKNRALVKWGELPPYVKQATISIEDKDFYKHSGFSPLGIARSVFSIVIFQRVEGGSTITQQVVKNTLLSPERTLTRKIKEFILSTQVERKYTKDEILQIYLNEVPYGGTAWGIEAAAQTYFGKEARDLTLAEAVILAGLPQAPSFYSPYGTNPKAYIGRAGDVARRMREDGNITKIQEEQLNEDILNVKFSPDDKGINAPHFVFYVRQLLVDKYGEKLVEQGGLRVTTTLDLELQDKVQDIVADEVGKLSDLRVGNGAAVVMDPKAGEILSMVGSKDYFAKDYDGQVNVAMSLRQPGSALKPFTYATAFKAGYTPAFVLMDVPTEFPGGVGQPPYKPVNYDGKFRGPMQVRFALGNSENLPAVKMLALVGIKNMLRTAYEAGLKTLEPTDENLKRFGLSVTLGGGEIRLLDLASGYATLASQGVYHEPVSILKVEDRSGKVLEEKKEDKGKNVLGRDVTFLISHILSDNNARAEAFGAGSGLNISGKTVAVKTGTTDDKRDNWAVGYTPSVVVGVWVGNNDNSAMNPKIASGVTGATPIWNRIMTTILSGKSNEAFGKPDNVNALEIDSLGGGLPCRDLPKRSEYFIKGTEPTKDCLVEKTLDGKEYYVFLEFDPVSTDGRNRWQEGIDAWANSNPDQKYHVPNELKREPNQNPDEIKVNITGPHDHDQTDLTFETSADVSTGRKVTKVEFYVDDSIKDTKSDPSGPYKFNFSFNDSSKGKHKIKVKATNEAGRDSSSEITVSVGEPWTD</sequence>
<evidence type="ECO:0000313" key="22">
    <source>
        <dbReference type="Proteomes" id="UP000179102"/>
    </source>
</evidence>
<evidence type="ECO:0000313" key="21">
    <source>
        <dbReference type="EMBL" id="OGD87233.1"/>
    </source>
</evidence>
<dbReference type="InterPro" id="IPR036950">
    <property type="entry name" value="PBP_transglycosylase"/>
</dbReference>
<dbReference type="Pfam" id="PF00912">
    <property type="entry name" value="Transgly"/>
    <property type="match status" value="1"/>
</dbReference>
<dbReference type="GO" id="GO:0005886">
    <property type="term" value="C:plasma membrane"/>
    <property type="evidence" value="ECO:0007669"/>
    <property type="project" value="UniProtKB-SubCell"/>
</dbReference>
<dbReference type="Gene3D" id="2.60.40.10">
    <property type="entry name" value="Immunoglobulins"/>
    <property type="match status" value="1"/>
</dbReference>
<dbReference type="InterPro" id="IPR023346">
    <property type="entry name" value="Lysozyme-like_dom_sf"/>
</dbReference>
<evidence type="ECO:0000256" key="7">
    <source>
        <dbReference type="ARBA" id="ARBA00022676"/>
    </source>
</evidence>
<dbReference type="Gene3D" id="3.40.710.10">
    <property type="entry name" value="DD-peptidase/beta-lactamase superfamily"/>
    <property type="match status" value="1"/>
</dbReference>
<keyword evidence="6" id="KW-0645">Protease</keyword>
<dbReference type="GO" id="GO:0009002">
    <property type="term" value="F:serine-type D-Ala-D-Ala carboxypeptidase activity"/>
    <property type="evidence" value="ECO:0007669"/>
    <property type="project" value="UniProtKB-EC"/>
</dbReference>
<dbReference type="FunFam" id="1.10.3810.10:FF:000001">
    <property type="entry name" value="Penicillin-binding protein 1A"/>
    <property type="match status" value="1"/>
</dbReference>
<organism evidence="21 22">
    <name type="scientific">Candidatus Curtissbacteria bacterium RIFCSPHIGHO2_01_FULL_41_11</name>
    <dbReference type="NCBI Taxonomy" id="1797711"/>
    <lineage>
        <taxon>Bacteria</taxon>
        <taxon>Candidatus Curtissiibacteriota</taxon>
    </lineage>
</organism>
<dbReference type="Pfam" id="PF00905">
    <property type="entry name" value="Transpeptidase"/>
    <property type="match status" value="1"/>
</dbReference>
<name>A0A1F5G5S8_9BACT</name>
<dbReference type="SUPFAM" id="SSF53955">
    <property type="entry name" value="Lysozyme-like"/>
    <property type="match status" value="1"/>
</dbReference>
<dbReference type="InterPro" id="IPR001264">
    <property type="entry name" value="Glyco_trans_51"/>
</dbReference>
<comment type="similarity">
    <text evidence="2">In the C-terminal section; belongs to the transpeptidase family.</text>
</comment>
<dbReference type="InterPro" id="IPR012338">
    <property type="entry name" value="Beta-lactam/transpept-like"/>
</dbReference>
<gene>
    <name evidence="21" type="ORF">A2870_03740</name>
</gene>
<dbReference type="Pfam" id="PF17957">
    <property type="entry name" value="Big_7"/>
    <property type="match status" value="1"/>
</dbReference>
<evidence type="ECO:0000256" key="3">
    <source>
        <dbReference type="ARBA" id="ARBA00007739"/>
    </source>
</evidence>
<dbReference type="PANTHER" id="PTHR32282:SF11">
    <property type="entry name" value="PENICILLIN-BINDING PROTEIN 1B"/>
    <property type="match status" value="1"/>
</dbReference>
<evidence type="ECO:0000256" key="13">
    <source>
        <dbReference type="ARBA" id="ARBA00023268"/>
    </source>
</evidence>
<keyword evidence="7" id="KW-0328">Glycosyltransferase</keyword>
<dbReference type="EMBL" id="MFAZ01000018">
    <property type="protein sequence ID" value="OGD87233.1"/>
    <property type="molecule type" value="Genomic_DNA"/>
</dbReference>
<dbReference type="SUPFAM" id="SSF56601">
    <property type="entry name" value="beta-lactamase/transpeptidase-like"/>
    <property type="match status" value="1"/>
</dbReference>
<keyword evidence="13" id="KW-0511">Multifunctional enzyme</keyword>
<keyword evidence="8" id="KW-0808">Transferase</keyword>
<evidence type="ECO:0000259" key="19">
    <source>
        <dbReference type="Pfam" id="PF00905"/>
    </source>
</evidence>
<dbReference type="GO" id="GO:0030288">
    <property type="term" value="C:outer membrane-bounded periplasmic space"/>
    <property type="evidence" value="ECO:0007669"/>
    <property type="project" value="TreeGrafter"/>
</dbReference>
<comment type="caution">
    <text evidence="21">The sequence shown here is derived from an EMBL/GenBank/DDBJ whole genome shotgun (WGS) entry which is preliminary data.</text>
</comment>
<dbReference type="AlphaFoldDB" id="A0A1F5G5S8"/>
<dbReference type="STRING" id="1797711.A2870_03740"/>
<comment type="catalytic activity">
    <reaction evidence="15">
        <text>Preferential cleavage: (Ac)2-L-Lys-D-Ala-|-D-Ala. Also transpeptidation of peptidyl-alanyl moieties that are N-acyl substituents of D-alanine.</text>
        <dbReference type="EC" id="3.4.16.4"/>
    </reaction>
</comment>
<keyword evidence="5" id="KW-0121">Carboxypeptidase</keyword>
<feature type="domain" description="Glycosyl transferase family 51" evidence="20">
    <location>
        <begin position="97"/>
        <end position="272"/>
    </location>
</feature>
<evidence type="ECO:0000256" key="4">
    <source>
        <dbReference type="ARBA" id="ARBA00022475"/>
    </source>
</evidence>
<dbReference type="Gene3D" id="1.10.3810.10">
    <property type="entry name" value="Biosynthetic peptidoglycan transglycosylase-like"/>
    <property type="match status" value="1"/>
</dbReference>
<dbReference type="GO" id="GO:0071555">
    <property type="term" value="P:cell wall organization"/>
    <property type="evidence" value="ECO:0007669"/>
    <property type="project" value="UniProtKB-KW"/>
</dbReference>
<evidence type="ECO:0000259" key="20">
    <source>
        <dbReference type="Pfam" id="PF00912"/>
    </source>
</evidence>
<keyword evidence="18" id="KW-0812">Transmembrane</keyword>
<comment type="similarity">
    <text evidence="3">In the N-terminal section; belongs to the glycosyltransferase 51 family.</text>
</comment>
<evidence type="ECO:0000256" key="11">
    <source>
        <dbReference type="ARBA" id="ARBA00022984"/>
    </source>
</evidence>